<dbReference type="PANTHER" id="PTHR12169">
    <property type="entry name" value="ATPASE N2B"/>
    <property type="match status" value="1"/>
</dbReference>
<dbReference type="GeneID" id="17255643"/>
<dbReference type="AlphaFoldDB" id="A0A0D3IEB0"/>
<evidence type="ECO:0000259" key="5">
    <source>
        <dbReference type="PROSITE" id="PS50222"/>
    </source>
</evidence>
<keyword evidence="2" id="KW-0547">Nucleotide-binding</keyword>
<dbReference type="PROSITE" id="PS00018">
    <property type="entry name" value="EF_HAND_1"/>
    <property type="match status" value="1"/>
</dbReference>
<dbReference type="SMART" id="SM00054">
    <property type="entry name" value="EFh"/>
    <property type="match status" value="1"/>
</dbReference>
<evidence type="ECO:0000256" key="2">
    <source>
        <dbReference type="ARBA" id="ARBA00022741"/>
    </source>
</evidence>
<dbReference type="Proteomes" id="UP000013827">
    <property type="component" value="Unassembled WGS sequence"/>
</dbReference>
<dbReference type="InterPro" id="IPR005654">
    <property type="entry name" value="ATPase_AFG1-like"/>
</dbReference>
<dbReference type="InterPro" id="IPR011992">
    <property type="entry name" value="EF-hand-dom_pair"/>
</dbReference>
<dbReference type="GO" id="GO:0016887">
    <property type="term" value="F:ATP hydrolysis activity"/>
    <property type="evidence" value="ECO:0007669"/>
    <property type="project" value="InterPro"/>
</dbReference>
<evidence type="ECO:0000313" key="7">
    <source>
        <dbReference type="Proteomes" id="UP000013827"/>
    </source>
</evidence>
<keyword evidence="3" id="KW-0106">Calcium</keyword>
<sequence>MRRSLLCSQCARRGSVAPRHRLLSSLPAGVSPSRGASPLSVVQDAIAAGILNEDPKQMAALLKLDALASRLKDWEPPAIGPAASESGTSGGGLWGSISSVFGGGGGGDSGGGGTATAQSLDDVAAPLGLYMYGGVGCGKSLIMDTFFDCVDLPSEKKRRVHFHEFMLEIHKRLHEHRQAAQLRKLLLPRALPDGPPALAISAPHSAALLCFDEFQVTDVADALVIRRLFHQLFSHGIVMVATSNRPPDDLYKNGLQRPLFVPFIGDLKQRCEVHDLDSPNDYRMLKHLARAGRTYMTPLGPDTDEAMDEFFGLLTKGRGTKPLTLQLRGRKLKVERAARKVDVARFGFDELCGKPLGAEDYLGLASAFHTIFVESVPQLSFNDINRVRRFITLIDSLYEKRTLYAVDEANSDESFAFDRTVSRLNEMSSSEYLIRSISAHEKAKGTLLVYESDSAPAEQGLAASSRRALEIPELRLLMMDLSERMRGHRNVEDAEVEHAFALMDANGNGEVTQYEFTDVFANSSLTQVVAAYGETLPENALPQPSQSGRINRDA</sequence>
<dbReference type="PROSITE" id="PS50222">
    <property type="entry name" value="EF_HAND_2"/>
    <property type="match status" value="1"/>
</dbReference>
<dbReference type="InterPro" id="IPR018247">
    <property type="entry name" value="EF_Hand_1_Ca_BS"/>
</dbReference>
<evidence type="ECO:0000256" key="3">
    <source>
        <dbReference type="ARBA" id="ARBA00022837"/>
    </source>
</evidence>
<keyword evidence="4" id="KW-0067">ATP-binding</keyword>
<dbReference type="Gene3D" id="3.40.50.300">
    <property type="entry name" value="P-loop containing nucleotide triphosphate hydrolases"/>
    <property type="match status" value="1"/>
</dbReference>
<dbReference type="GO" id="GO:0005509">
    <property type="term" value="F:calcium ion binding"/>
    <property type="evidence" value="ECO:0007669"/>
    <property type="project" value="InterPro"/>
</dbReference>
<dbReference type="RefSeq" id="XP_005762024.1">
    <property type="nucleotide sequence ID" value="XM_005761967.1"/>
</dbReference>
<comment type="similarity">
    <text evidence="1">Belongs to the AFG1 ATPase family.</text>
</comment>
<dbReference type="SUPFAM" id="SSF47473">
    <property type="entry name" value="EF-hand"/>
    <property type="match status" value="1"/>
</dbReference>
<dbReference type="KEGG" id="ehx:EMIHUDRAFT_448420"/>
<dbReference type="Gene3D" id="1.10.238.10">
    <property type="entry name" value="EF-hand"/>
    <property type="match status" value="1"/>
</dbReference>
<keyword evidence="7" id="KW-1185">Reference proteome</keyword>
<dbReference type="PaxDb" id="2903-EOD09595"/>
<dbReference type="eggNOG" id="KOG2383">
    <property type="taxonomic scope" value="Eukaryota"/>
</dbReference>
<evidence type="ECO:0000313" key="6">
    <source>
        <dbReference type="EnsemblProtists" id="EOD09595"/>
    </source>
</evidence>
<dbReference type="HOGENOM" id="CLU_008681_3_0_1"/>
<dbReference type="GO" id="GO:0005739">
    <property type="term" value="C:mitochondrion"/>
    <property type="evidence" value="ECO:0007669"/>
    <property type="project" value="TreeGrafter"/>
</dbReference>
<dbReference type="PANTHER" id="PTHR12169:SF6">
    <property type="entry name" value="AFG1-LIKE ATPASE"/>
    <property type="match status" value="1"/>
</dbReference>
<dbReference type="GO" id="GO:0005524">
    <property type="term" value="F:ATP binding"/>
    <property type="evidence" value="ECO:0007669"/>
    <property type="project" value="UniProtKB-KW"/>
</dbReference>
<feature type="domain" description="EF-hand" evidence="5">
    <location>
        <begin position="491"/>
        <end position="526"/>
    </location>
</feature>
<organism evidence="6 7">
    <name type="scientific">Emiliania huxleyi (strain CCMP1516)</name>
    <dbReference type="NCBI Taxonomy" id="280463"/>
    <lineage>
        <taxon>Eukaryota</taxon>
        <taxon>Haptista</taxon>
        <taxon>Haptophyta</taxon>
        <taxon>Prymnesiophyceae</taxon>
        <taxon>Isochrysidales</taxon>
        <taxon>Noelaerhabdaceae</taxon>
        <taxon>Emiliania</taxon>
    </lineage>
</organism>
<dbReference type="NCBIfam" id="NF040713">
    <property type="entry name" value="ZapE"/>
    <property type="match status" value="1"/>
</dbReference>
<evidence type="ECO:0000256" key="1">
    <source>
        <dbReference type="ARBA" id="ARBA00010322"/>
    </source>
</evidence>
<proteinExistence type="inferred from homology"/>
<accession>A0A0D3IEB0</accession>
<reference evidence="7" key="1">
    <citation type="journal article" date="2013" name="Nature">
        <title>Pan genome of the phytoplankton Emiliania underpins its global distribution.</title>
        <authorList>
            <person name="Read B.A."/>
            <person name="Kegel J."/>
            <person name="Klute M.J."/>
            <person name="Kuo A."/>
            <person name="Lefebvre S.C."/>
            <person name="Maumus F."/>
            <person name="Mayer C."/>
            <person name="Miller J."/>
            <person name="Monier A."/>
            <person name="Salamov A."/>
            <person name="Young J."/>
            <person name="Aguilar M."/>
            <person name="Claverie J.M."/>
            <person name="Frickenhaus S."/>
            <person name="Gonzalez K."/>
            <person name="Herman E.K."/>
            <person name="Lin Y.C."/>
            <person name="Napier J."/>
            <person name="Ogata H."/>
            <person name="Sarno A.F."/>
            <person name="Shmutz J."/>
            <person name="Schroeder D."/>
            <person name="de Vargas C."/>
            <person name="Verret F."/>
            <person name="von Dassow P."/>
            <person name="Valentin K."/>
            <person name="Van de Peer Y."/>
            <person name="Wheeler G."/>
            <person name="Dacks J.B."/>
            <person name="Delwiche C.F."/>
            <person name="Dyhrman S.T."/>
            <person name="Glockner G."/>
            <person name="John U."/>
            <person name="Richards T."/>
            <person name="Worden A.Z."/>
            <person name="Zhang X."/>
            <person name="Grigoriev I.V."/>
            <person name="Allen A.E."/>
            <person name="Bidle K."/>
            <person name="Borodovsky M."/>
            <person name="Bowler C."/>
            <person name="Brownlee C."/>
            <person name="Cock J.M."/>
            <person name="Elias M."/>
            <person name="Gladyshev V.N."/>
            <person name="Groth M."/>
            <person name="Guda C."/>
            <person name="Hadaegh A."/>
            <person name="Iglesias-Rodriguez M.D."/>
            <person name="Jenkins J."/>
            <person name="Jones B.M."/>
            <person name="Lawson T."/>
            <person name="Leese F."/>
            <person name="Lindquist E."/>
            <person name="Lobanov A."/>
            <person name="Lomsadze A."/>
            <person name="Malik S.B."/>
            <person name="Marsh M.E."/>
            <person name="Mackinder L."/>
            <person name="Mock T."/>
            <person name="Mueller-Roeber B."/>
            <person name="Pagarete A."/>
            <person name="Parker M."/>
            <person name="Probert I."/>
            <person name="Quesneville H."/>
            <person name="Raines C."/>
            <person name="Rensing S.A."/>
            <person name="Riano-Pachon D.M."/>
            <person name="Richier S."/>
            <person name="Rokitta S."/>
            <person name="Shiraiwa Y."/>
            <person name="Soanes D.M."/>
            <person name="van der Giezen M."/>
            <person name="Wahlund T.M."/>
            <person name="Williams B."/>
            <person name="Wilson W."/>
            <person name="Wolfe G."/>
            <person name="Wurch L.L."/>
        </authorList>
    </citation>
    <scope>NUCLEOTIDE SEQUENCE</scope>
</reference>
<dbReference type="EnsemblProtists" id="EOD09595">
    <property type="protein sequence ID" value="EOD09595"/>
    <property type="gene ID" value="EMIHUDRAFT_448420"/>
</dbReference>
<dbReference type="OMA" id="YHTIFVE"/>
<dbReference type="Pfam" id="PF03969">
    <property type="entry name" value="AFG1_ATPase"/>
    <property type="match status" value="1"/>
</dbReference>
<protein>
    <recommendedName>
        <fullName evidence="5">EF-hand domain-containing protein</fullName>
    </recommendedName>
</protein>
<dbReference type="InterPro" id="IPR002048">
    <property type="entry name" value="EF_hand_dom"/>
</dbReference>
<name>A0A0D3IEB0_EMIH1</name>
<dbReference type="SUPFAM" id="SSF52540">
    <property type="entry name" value="P-loop containing nucleoside triphosphate hydrolases"/>
    <property type="match status" value="1"/>
</dbReference>
<reference evidence="6" key="2">
    <citation type="submission" date="2024-10" db="UniProtKB">
        <authorList>
            <consortium name="EnsemblProtists"/>
        </authorList>
    </citation>
    <scope>IDENTIFICATION</scope>
</reference>
<dbReference type="InterPro" id="IPR027417">
    <property type="entry name" value="P-loop_NTPase"/>
</dbReference>
<evidence type="ECO:0000256" key="4">
    <source>
        <dbReference type="ARBA" id="ARBA00022840"/>
    </source>
</evidence>